<organism evidence="1 2">
    <name type="scientific">Punica granatum</name>
    <name type="common">Pomegranate</name>
    <dbReference type="NCBI Taxonomy" id="22663"/>
    <lineage>
        <taxon>Eukaryota</taxon>
        <taxon>Viridiplantae</taxon>
        <taxon>Streptophyta</taxon>
        <taxon>Embryophyta</taxon>
        <taxon>Tracheophyta</taxon>
        <taxon>Spermatophyta</taxon>
        <taxon>Magnoliopsida</taxon>
        <taxon>eudicotyledons</taxon>
        <taxon>Gunneridae</taxon>
        <taxon>Pentapetalae</taxon>
        <taxon>rosids</taxon>
        <taxon>malvids</taxon>
        <taxon>Myrtales</taxon>
        <taxon>Lythraceae</taxon>
        <taxon>Punica</taxon>
    </lineage>
</organism>
<accession>A0A2I0IYN7</accession>
<proteinExistence type="predicted"/>
<reference evidence="1 2" key="1">
    <citation type="submission" date="2017-11" db="EMBL/GenBank/DDBJ databases">
        <title>De-novo sequencing of pomegranate (Punica granatum L.) genome.</title>
        <authorList>
            <person name="Akparov Z."/>
            <person name="Amiraslanov A."/>
            <person name="Hajiyeva S."/>
            <person name="Abbasov M."/>
            <person name="Kaur K."/>
            <person name="Hamwieh A."/>
            <person name="Solovyev V."/>
            <person name="Salamov A."/>
            <person name="Braich B."/>
            <person name="Kosarev P."/>
            <person name="Mahmoud A."/>
            <person name="Hajiyev E."/>
            <person name="Babayeva S."/>
            <person name="Izzatullayeva V."/>
            <person name="Mammadov A."/>
            <person name="Mammadov A."/>
            <person name="Sharifova S."/>
            <person name="Ojaghi J."/>
            <person name="Eynullazada K."/>
            <person name="Bayramov B."/>
            <person name="Abdulazimova A."/>
            <person name="Shahmuradov I."/>
        </authorList>
    </citation>
    <scope>NUCLEOTIDE SEQUENCE [LARGE SCALE GENOMIC DNA]</scope>
    <source>
        <strain evidence="2">cv. AG2017</strain>
        <tissue evidence="1">Leaf</tissue>
    </source>
</reference>
<dbReference type="AlphaFoldDB" id="A0A2I0IYN7"/>
<dbReference type="EMBL" id="PGOL01002275">
    <property type="protein sequence ID" value="PKI49118.1"/>
    <property type="molecule type" value="Genomic_DNA"/>
</dbReference>
<sequence length="150" mass="16774">MRALSHGLRVSTFPWGRVTDMREKESSIAILRLKNRRPTSYPGLRATLAQRAGGQVQPNRRITEESFNSRDSHGIGRALELCPTTTYLLDPSHLPHRHYYEQSSKSRQDSVPHSGCVHSVCMGALDPVIDDLGVLNPVHDVSYGFGLEPR</sequence>
<protein>
    <submittedName>
        <fullName evidence="1">Uncharacterized protein</fullName>
    </submittedName>
</protein>
<dbReference type="Proteomes" id="UP000233551">
    <property type="component" value="Unassembled WGS sequence"/>
</dbReference>
<evidence type="ECO:0000313" key="2">
    <source>
        <dbReference type="Proteomes" id="UP000233551"/>
    </source>
</evidence>
<gene>
    <name evidence="1" type="ORF">CRG98_030464</name>
</gene>
<comment type="caution">
    <text evidence="1">The sequence shown here is derived from an EMBL/GenBank/DDBJ whole genome shotgun (WGS) entry which is preliminary data.</text>
</comment>
<keyword evidence="2" id="KW-1185">Reference proteome</keyword>
<name>A0A2I0IYN7_PUNGR</name>
<evidence type="ECO:0000313" key="1">
    <source>
        <dbReference type="EMBL" id="PKI49118.1"/>
    </source>
</evidence>